<name>A0ABM7VIS8_9BACT</name>
<dbReference type="NCBIfam" id="TIGR02985">
    <property type="entry name" value="Sig70_bacteroi1"/>
    <property type="match status" value="1"/>
</dbReference>
<organism evidence="7 8">
    <name type="scientific">Persicobacter psychrovividus</name>
    <dbReference type="NCBI Taxonomy" id="387638"/>
    <lineage>
        <taxon>Bacteria</taxon>
        <taxon>Pseudomonadati</taxon>
        <taxon>Bacteroidota</taxon>
        <taxon>Cytophagia</taxon>
        <taxon>Cytophagales</taxon>
        <taxon>Persicobacteraceae</taxon>
        <taxon>Persicobacter</taxon>
    </lineage>
</organism>
<evidence type="ECO:0000256" key="2">
    <source>
        <dbReference type="ARBA" id="ARBA00023015"/>
    </source>
</evidence>
<dbReference type="InterPro" id="IPR013325">
    <property type="entry name" value="RNA_pol_sigma_r2"/>
</dbReference>
<dbReference type="PANTHER" id="PTHR43133">
    <property type="entry name" value="RNA POLYMERASE ECF-TYPE SIGMA FACTO"/>
    <property type="match status" value="1"/>
</dbReference>
<dbReference type="SUPFAM" id="SSF88659">
    <property type="entry name" value="Sigma3 and sigma4 domains of RNA polymerase sigma factors"/>
    <property type="match status" value="1"/>
</dbReference>
<dbReference type="InterPro" id="IPR013324">
    <property type="entry name" value="RNA_pol_sigma_r3/r4-like"/>
</dbReference>
<keyword evidence="7" id="KW-0614">Plasmid</keyword>
<evidence type="ECO:0000259" key="6">
    <source>
        <dbReference type="Pfam" id="PF08281"/>
    </source>
</evidence>
<dbReference type="SUPFAM" id="SSF88946">
    <property type="entry name" value="Sigma2 domain of RNA polymerase sigma factors"/>
    <property type="match status" value="1"/>
</dbReference>
<accession>A0ABM7VIS8</accession>
<dbReference type="Gene3D" id="1.10.10.10">
    <property type="entry name" value="Winged helix-like DNA-binding domain superfamily/Winged helix DNA-binding domain"/>
    <property type="match status" value="1"/>
</dbReference>
<dbReference type="Proteomes" id="UP001354989">
    <property type="component" value="Plasmid pPP1"/>
</dbReference>
<evidence type="ECO:0000256" key="1">
    <source>
        <dbReference type="ARBA" id="ARBA00010641"/>
    </source>
</evidence>
<dbReference type="InterPro" id="IPR013249">
    <property type="entry name" value="RNA_pol_sigma70_r4_t2"/>
</dbReference>
<reference evidence="7 8" key="1">
    <citation type="submission" date="2021-12" db="EMBL/GenBank/DDBJ databases">
        <title>Genome sequencing of bacteria with rrn-lacking chromosome and rrn-plasmid.</title>
        <authorList>
            <person name="Anda M."/>
            <person name="Iwasaki W."/>
        </authorList>
    </citation>
    <scope>NUCLEOTIDE SEQUENCE [LARGE SCALE GENOMIC DNA]</scope>
    <source>
        <strain evidence="7 8">NBRC 101262</strain>
        <plasmid evidence="7 8">pPP1</plasmid>
    </source>
</reference>
<geneLocation type="plasmid" evidence="7 8">
    <name>pPP1</name>
</geneLocation>
<evidence type="ECO:0000313" key="7">
    <source>
        <dbReference type="EMBL" id="BDD00882.1"/>
    </source>
</evidence>
<evidence type="ECO:0000256" key="4">
    <source>
        <dbReference type="ARBA" id="ARBA00023163"/>
    </source>
</evidence>
<dbReference type="InterPro" id="IPR039425">
    <property type="entry name" value="RNA_pol_sigma-70-like"/>
</dbReference>
<comment type="similarity">
    <text evidence="1">Belongs to the sigma-70 factor family. ECF subfamily.</text>
</comment>
<gene>
    <name evidence="7" type="ORF">PEPS_31620</name>
</gene>
<dbReference type="InterPro" id="IPR007627">
    <property type="entry name" value="RNA_pol_sigma70_r2"/>
</dbReference>
<keyword evidence="3" id="KW-0731">Sigma factor</keyword>
<evidence type="ECO:0000259" key="5">
    <source>
        <dbReference type="Pfam" id="PF04542"/>
    </source>
</evidence>
<sequence>MRQQDPDNENLLLFLKGDIKAYETIFRAYYEPLCQFSMRYLADPQQSEEVVQELFTTLWEKRASLNISTSLKSYLFGATRNNCLQLIRKQKVRDKYQNEVAAMHQNQHFEDLDVMVELELSEKIQQIIAQLPDQRRKIFMMSRFEGKKYQEIADELGLSVKTIENQMSSALKSLRLALHEYLPLLLFIIWQQYKK</sequence>
<dbReference type="InterPro" id="IPR036388">
    <property type="entry name" value="WH-like_DNA-bd_sf"/>
</dbReference>
<keyword evidence="8" id="KW-1185">Reference proteome</keyword>
<dbReference type="GO" id="GO:0000428">
    <property type="term" value="C:DNA-directed RNA polymerase complex"/>
    <property type="evidence" value="ECO:0007669"/>
    <property type="project" value="UniProtKB-KW"/>
</dbReference>
<dbReference type="InterPro" id="IPR014284">
    <property type="entry name" value="RNA_pol_sigma-70_dom"/>
</dbReference>
<evidence type="ECO:0000256" key="3">
    <source>
        <dbReference type="ARBA" id="ARBA00023082"/>
    </source>
</evidence>
<protein>
    <submittedName>
        <fullName evidence="7">DNA-directed RNA polymerase sigma-70 factor</fullName>
    </submittedName>
</protein>
<proteinExistence type="inferred from homology"/>
<dbReference type="NCBIfam" id="TIGR02937">
    <property type="entry name" value="sigma70-ECF"/>
    <property type="match status" value="1"/>
</dbReference>
<dbReference type="EMBL" id="AP025293">
    <property type="protein sequence ID" value="BDD00882.1"/>
    <property type="molecule type" value="Genomic_DNA"/>
</dbReference>
<keyword evidence="7" id="KW-0240">DNA-directed RNA polymerase</keyword>
<evidence type="ECO:0000313" key="8">
    <source>
        <dbReference type="Proteomes" id="UP001354989"/>
    </source>
</evidence>
<keyword evidence="2" id="KW-0805">Transcription regulation</keyword>
<dbReference type="InterPro" id="IPR014327">
    <property type="entry name" value="RNA_pol_sigma70_bacteroid"/>
</dbReference>
<dbReference type="CDD" id="cd06171">
    <property type="entry name" value="Sigma70_r4"/>
    <property type="match status" value="1"/>
</dbReference>
<feature type="domain" description="RNA polymerase sigma factor 70 region 4 type 2" evidence="6">
    <location>
        <begin position="122"/>
        <end position="174"/>
    </location>
</feature>
<dbReference type="Pfam" id="PF08281">
    <property type="entry name" value="Sigma70_r4_2"/>
    <property type="match status" value="1"/>
</dbReference>
<feature type="domain" description="RNA polymerase sigma-70 region 2" evidence="5">
    <location>
        <begin position="25"/>
        <end position="91"/>
    </location>
</feature>
<dbReference type="Gene3D" id="1.10.1740.10">
    <property type="match status" value="1"/>
</dbReference>
<dbReference type="PANTHER" id="PTHR43133:SF46">
    <property type="entry name" value="RNA POLYMERASE SIGMA-70 FACTOR ECF SUBFAMILY"/>
    <property type="match status" value="1"/>
</dbReference>
<keyword evidence="4" id="KW-0804">Transcription</keyword>
<dbReference type="Pfam" id="PF04542">
    <property type="entry name" value="Sigma70_r2"/>
    <property type="match status" value="1"/>
</dbReference>